<dbReference type="GO" id="GO:0043495">
    <property type="term" value="F:protein-membrane adaptor activity"/>
    <property type="evidence" value="ECO:0007669"/>
    <property type="project" value="TreeGrafter"/>
</dbReference>
<feature type="region of interest" description="Disordered" evidence="5">
    <location>
        <begin position="78"/>
        <end position="98"/>
    </location>
</feature>
<dbReference type="InterPro" id="IPR012919">
    <property type="entry name" value="SUN_dom"/>
</dbReference>
<dbReference type="Pfam" id="PF07738">
    <property type="entry name" value="Sad1_UNC"/>
    <property type="match status" value="1"/>
</dbReference>
<keyword evidence="8" id="KW-1185">Reference proteome</keyword>
<keyword evidence="4" id="KW-0472">Membrane</keyword>
<comment type="subcellular location">
    <subcellularLocation>
        <location evidence="1">Membrane</location>
    </subcellularLocation>
</comment>
<dbReference type="InterPro" id="IPR045119">
    <property type="entry name" value="SUN1-5"/>
</dbReference>
<evidence type="ECO:0000256" key="5">
    <source>
        <dbReference type="SAM" id="MobiDB-lite"/>
    </source>
</evidence>
<dbReference type="GO" id="GO:0034993">
    <property type="term" value="C:meiotic nuclear membrane microtubule tethering complex"/>
    <property type="evidence" value="ECO:0007669"/>
    <property type="project" value="TreeGrafter"/>
</dbReference>
<accession>A0A1M2VNG3</accession>
<reference evidence="7 8" key="1">
    <citation type="submission" date="2016-10" db="EMBL/GenBank/DDBJ databases">
        <title>Genome sequence of the basidiomycete white-rot fungus Trametes pubescens.</title>
        <authorList>
            <person name="Makela M.R."/>
            <person name="Granchi Z."/>
            <person name="Peng M."/>
            <person name="De Vries R.P."/>
            <person name="Grigoriev I."/>
            <person name="Riley R."/>
            <person name="Hilden K."/>
        </authorList>
    </citation>
    <scope>NUCLEOTIDE SEQUENCE [LARGE SCALE GENOMIC DNA]</scope>
    <source>
        <strain evidence="7 8">FBCC735</strain>
    </source>
</reference>
<proteinExistence type="predicted"/>
<name>A0A1M2VNG3_TRAPU</name>
<evidence type="ECO:0000259" key="6">
    <source>
        <dbReference type="PROSITE" id="PS51469"/>
    </source>
</evidence>
<keyword evidence="3" id="KW-1133">Transmembrane helix</keyword>
<gene>
    <name evidence="7" type="ORF">TRAPUB_6</name>
</gene>
<dbReference type="AlphaFoldDB" id="A0A1M2VNG3"/>
<dbReference type="STRING" id="154538.A0A1M2VNG3"/>
<dbReference type="PROSITE" id="PS51469">
    <property type="entry name" value="SUN"/>
    <property type="match status" value="1"/>
</dbReference>
<dbReference type="Proteomes" id="UP000184267">
    <property type="component" value="Unassembled WGS sequence"/>
</dbReference>
<evidence type="ECO:0000256" key="1">
    <source>
        <dbReference type="ARBA" id="ARBA00004370"/>
    </source>
</evidence>
<dbReference type="Gene3D" id="2.60.120.260">
    <property type="entry name" value="Galactose-binding domain-like"/>
    <property type="match status" value="1"/>
</dbReference>
<evidence type="ECO:0000256" key="4">
    <source>
        <dbReference type="ARBA" id="ARBA00023136"/>
    </source>
</evidence>
<evidence type="ECO:0000256" key="2">
    <source>
        <dbReference type="ARBA" id="ARBA00022692"/>
    </source>
</evidence>
<protein>
    <submittedName>
        <fullName evidence="7">SUN domain-containing protein 3</fullName>
    </submittedName>
</protein>
<evidence type="ECO:0000313" key="7">
    <source>
        <dbReference type="EMBL" id="OJT09096.1"/>
    </source>
</evidence>
<dbReference type="OrthoDB" id="342281at2759"/>
<sequence length="362" mass="39429">MLTGFEIYSVKGFVEFEPLFQFLQDVSGGPPVPISFLHSDHALMGGTSNGKLNIWDIYSRKKQPLALDGSRKITRFASNTSISSDREEPDLPPLTAPSTSRTPAFLPTALAIFLLLAALGIHLLRISNSSSPLSLRLRLPWRSEPAGTELVLSPALKTAIEELVISTVHAERIARRGLPDYALRANGGRVAVKLTSGHSRDNDPSVAIDDDVHAGKCWKIDTLPSQLGIRLSRMIHPTHVTVEHLPAEIAVDMDRAPKNVMLWGAVDGAHNKELFAALMAAQPPAQKRAPTIVRGQLWAPLATFIYDIHADNPIQTFPISQPFVDTRLAFGVVAVEVLDNWGGDSTFNMEDVVGNIGFETDG</sequence>
<dbReference type="PANTHER" id="PTHR12911">
    <property type="entry name" value="SAD1/UNC-84-LIKE PROTEIN-RELATED"/>
    <property type="match status" value="1"/>
</dbReference>
<dbReference type="EMBL" id="MNAD01000985">
    <property type="protein sequence ID" value="OJT09096.1"/>
    <property type="molecule type" value="Genomic_DNA"/>
</dbReference>
<dbReference type="OMA" id="REDSSNW"/>
<dbReference type="PANTHER" id="PTHR12911:SF8">
    <property type="entry name" value="KLAROID PROTEIN-RELATED"/>
    <property type="match status" value="1"/>
</dbReference>
<feature type="domain" description="SUN" evidence="6">
    <location>
        <begin position="169"/>
        <end position="360"/>
    </location>
</feature>
<evidence type="ECO:0000256" key="3">
    <source>
        <dbReference type="ARBA" id="ARBA00022989"/>
    </source>
</evidence>
<keyword evidence="2" id="KW-0812">Transmembrane</keyword>
<organism evidence="7 8">
    <name type="scientific">Trametes pubescens</name>
    <name type="common">White-rot fungus</name>
    <dbReference type="NCBI Taxonomy" id="154538"/>
    <lineage>
        <taxon>Eukaryota</taxon>
        <taxon>Fungi</taxon>
        <taxon>Dikarya</taxon>
        <taxon>Basidiomycota</taxon>
        <taxon>Agaricomycotina</taxon>
        <taxon>Agaricomycetes</taxon>
        <taxon>Polyporales</taxon>
        <taxon>Polyporaceae</taxon>
        <taxon>Trametes</taxon>
    </lineage>
</organism>
<evidence type="ECO:0000313" key="8">
    <source>
        <dbReference type="Proteomes" id="UP000184267"/>
    </source>
</evidence>
<comment type="caution">
    <text evidence="7">The sequence shown here is derived from an EMBL/GenBank/DDBJ whole genome shotgun (WGS) entry which is preliminary data.</text>
</comment>